<accession>A0A0A2YKH2</accession>
<organism evidence="2 3">
    <name type="scientific">Gallibacterium anatis</name>
    <dbReference type="NCBI Taxonomy" id="750"/>
    <lineage>
        <taxon>Bacteria</taxon>
        <taxon>Pseudomonadati</taxon>
        <taxon>Pseudomonadota</taxon>
        <taxon>Gammaproteobacteria</taxon>
        <taxon>Pasteurellales</taxon>
        <taxon>Pasteurellaceae</taxon>
        <taxon>Gallibacterium</taxon>
    </lineage>
</organism>
<dbReference type="CDD" id="cd07067">
    <property type="entry name" value="HP_PGM_like"/>
    <property type="match status" value="1"/>
</dbReference>
<dbReference type="InterPro" id="IPR004449">
    <property type="entry name" value="SixA"/>
</dbReference>
<reference evidence="2" key="2">
    <citation type="submission" date="2021-09" db="EMBL/GenBank/DDBJ databases">
        <authorList>
            <person name="Gilroy R."/>
        </authorList>
    </citation>
    <scope>NUCLEOTIDE SEQUENCE</scope>
    <source>
        <strain evidence="2">ChiHjej11B10-15683</strain>
    </source>
</reference>
<gene>
    <name evidence="2" type="primary">sixA</name>
    <name evidence="2" type="ORF">K8W15_05690</name>
</gene>
<keyword evidence="1" id="KW-0378">Hydrolase</keyword>
<dbReference type="SMART" id="SM00855">
    <property type="entry name" value="PGAM"/>
    <property type="match status" value="1"/>
</dbReference>
<dbReference type="GO" id="GO:0101006">
    <property type="term" value="F:protein histidine phosphatase activity"/>
    <property type="evidence" value="ECO:0007669"/>
    <property type="project" value="InterPro"/>
</dbReference>
<dbReference type="Proteomes" id="UP000749334">
    <property type="component" value="Unassembled WGS sequence"/>
</dbReference>
<name>A0A0A2YKH2_9PAST</name>
<dbReference type="RefSeq" id="WP_039085776.1">
    <property type="nucleotide sequence ID" value="NZ_CP126978.1"/>
</dbReference>
<dbReference type="NCBIfam" id="TIGR00249">
    <property type="entry name" value="sixA"/>
    <property type="match status" value="1"/>
</dbReference>
<evidence type="ECO:0000313" key="3">
    <source>
        <dbReference type="Proteomes" id="UP000749334"/>
    </source>
</evidence>
<dbReference type="SUPFAM" id="SSF53254">
    <property type="entry name" value="Phosphoglycerate mutase-like"/>
    <property type="match status" value="1"/>
</dbReference>
<evidence type="ECO:0000256" key="1">
    <source>
        <dbReference type="ARBA" id="ARBA00022801"/>
    </source>
</evidence>
<sequence>MHIFIMRHGEAAFYAASDRERPLTARGQEQAQQQGEWLQQQGWQPDFMLVSPYLRAQQTYQQVCKALNIAENGENWDNLTPYGNAYLVADYLDTLTKDGIKNVLLISHLPLVDDIVQALGVTQAIAFHTATLVEINYTNGKGTLLQIKQPDI</sequence>
<reference evidence="2" key="1">
    <citation type="journal article" date="2021" name="PeerJ">
        <title>Extensive microbial diversity within the chicken gut microbiome revealed by metagenomics and culture.</title>
        <authorList>
            <person name="Gilroy R."/>
            <person name="Ravi A."/>
            <person name="Getino M."/>
            <person name="Pursley I."/>
            <person name="Horton D.L."/>
            <person name="Alikhan N.F."/>
            <person name="Baker D."/>
            <person name="Gharbi K."/>
            <person name="Hall N."/>
            <person name="Watson M."/>
            <person name="Adriaenssens E.M."/>
            <person name="Foster-Nyarko E."/>
            <person name="Jarju S."/>
            <person name="Secka A."/>
            <person name="Antonio M."/>
            <person name="Oren A."/>
            <person name="Chaudhuri R.R."/>
            <person name="La Ragione R."/>
            <person name="Hildebrand F."/>
            <person name="Pallen M.J."/>
        </authorList>
    </citation>
    <scope>NUCLEOTIDE SEQUENCE</scope>
    <source>
        <strain evidence="2">ChiHjej11B10-15683</strain>
    </source>
</reference>
<dbReference type="PANTHER" id="PTHR20935">
    <property type="entry name" value="PHOSPHOGLYCERATE MUTASE-RELATED"/>
    <property type="match status" value="1"/>
</dbReference>
<dbReference type="InterPro" id="IPR051021">
    <property type="entry name" value="Mito_Ser/Thr_phosphatase"/>
</dbReference>
<proteinExistence type="predicted"/>
<dbReference type="Gene3D" id="3.40.50.1240">
    <property type="entry name" value="Phosphoglycerate mutase-like"/>
    <property type="match status" value="1"/>
</dbReference>
<dbReference type="GO" id="GO:0005737">
    <property type="term" value="C:cytoplasm"/>
    <property type="evidence" value="ECO:0007669"/>
    <property type="project" value="InterPro"/>
</dbReference>
<protein>
    <submittedName>
        <fullName evidence="2">Phosphohistidine phosphatase SixA</fullName>
    </submittedName>
</protein>
<dbReference type="PANTHER" id="PTHR20935:SF1">
    <property type="entry name" value="SLL1549 PROTEIN"/>
    <property type="match status" value="1"/>
</dbReference>
<comment type="caution">
    <text evidence="2">The sequence shown here is derived from an EMBL/GenBank/DDBJ whole genome shotgun (WGS) entry which is preliminary data.</text>
</comment>
<dbReference type="InterPro" id="IPR013078">
    <property type="entry name" value="His_Pase_superF_clade-1"/>
</dbReference>
<dbReference type="AlphaFoldDB" id="A0A0A2YKH2"/>
<dbReference type="InterPro" id="IPR029033">
    <property type="entry name" value="His_PPase_superfam"/>
</dbReference>
<evidence type="ECO:0000313" key="2">
    <source>
        <dbReference type="EMBL" id="HJF73678.1"/>
    </source>
</evidence>
<dbReference type="Pfam" id="PF00300">
    <property type="entry name" value="His_Phos_1"/>
    <property type="match status" value="1"/>
</dbReference>
<dbReference type="EMBL" id="DYVQ01000045">
    <property type="protein sequence ID" value="HJF73678.1"/>
    <property type="molecule type" value="Genomic_DNA"/>
</dbReference>